<organism evidence="1 2">
    <name type="scientific">Artomyces pyxidatus</name>
    <dbReference type="NCBI Taxonomy" id="48021"/>
    <lineage>
        <taxon>Eukaryota</taxon>
        <taxon>Fungi</taxon>
        <taxon>Dikarya</taxon>
        <taxon>Basidiomycota</taxon>
        <taxon>Agaricomycotina</taxon>
        <taxon>Agaricomycetes</taxon>
        <taxon>Russulales</taxon>
        <taxon>Auriscalpiaceae</taxon>
        <taxon>Artomyces</taxon>
    </lineage>
</organism>
<gene>
    <name evidence="1" type="ORF">BV25DRAFT_622658</name>
</gene>
<reference evidence="1" key="2">
    <citation type="journal article" date="2022" name="New Phytol.">
        <title>Evolutionary transition to the ectomycorrhizal habit in the genomes of a hyperdiverse lineage of mushroom-forming fungi.</title>
        <authorList>
            <person name="Looney B."/>
            <person name="Miyauchi S."/>
            <person name="Morin E."/>
            <person name="Drula E."/>
            <person name="Courty P.E."/>
            <person name="Kohler A."/>
            <person name="Kuo A."/>
            <person name="LaButti K."/>
            <person name="Pangilinan J."/>
            <person name="Lipzen A."/>
            <person name="Riley R."/>
            <person name="Andreopoulos W."/>
            <person name="He G."/>
            <person name="Johnson J."/>
            <person name="Nolan M."/>
            <person name="Tritt A."/>
            <person name="Barry K.W."/>
            <person name="Grigoriev I.V."/>
            <person name="Nagy L.G."/>
            <person name="Hibbett D."/>
            <person name="Henrissat B."/>
            <person name="Matheny P.B."/>
            <person name="Labbe J."/>
            <person name="Martin F.M."/>
        </authorList>
    </citation>
    <scope>NUCLEOTIDE SEQUENCE</scope>
    <source>
        <strain evidence="1">HHB10654</strain>
    </source>
</reference>
<evidence type="ECO:0000313" key="1">
    <source>
        <dbReference type="EMBL" id="KAI0062803.1"/>
    </source>
</evidence>
<dbReference type="EMBL" id="MU277206">
    <property type="protein sequence ID" value="KAI0062803.1"/>
    <property type="molecule type" value="Genomic_DNA"/>
</dbReference>
<reference evidence="1" key="1">
    <citation type="submission" date="2021-03" db="EMBL/GenBank/DDBJ databases">
        <authorList>
            <consortium name="DOE Joint Genome Institute"/>
            <person name="Ahrendt S."/>
            <person name="Looney B.P."/>
            <person name="Miyauchi S."/>
            <person name="Morin E."/>
            <person name="Drula E."/>
            <person name="Courty P.E."/>
            <person name="Chicoki N."/>
            <person name="Fauchery L."/>
            <person name="Kohler A."/>
            <person name="Kuo A."/>
            <person name="Labutti K."/>
            <person name="Pangilinan J."/>
            <person name="Lipzen A."/>
            <person name="Riley R."/>
            <person name="Andreopoulos W."/>
            <person name="He G."/>
            <person name="Johnson J."/>
            <person name="Barry K.W."/>
            <person name="Grigoriev I.V."/>
            <person name="Nagy L."/>
            <person name="Hibbett D."/>
            <person name="Henrissat B."/>
            <person name="Matheny P.B."/>
            <person name="Labbe J."/>
            <person name="Martin F."/>
        </authorList>
    </citation>
    <scope>NUCLEOTIDE SEQUENCE</scope>
    <source>
        <strain evidence="1">HHB10654</strain>
    </source>
</reference>
<name>A0ACB8T1Z1_9AGAM</name>
<sequence length="404" mass="43175">MDHFSWSDTLRALASPCLACLRVAHPHPHLSDHDPYAQERQSLRLRTDDLEGLLADSGSSSADADAETLSLHSNLGSSERRRKKRHFPKHIRLFGWDLFGRPPIQLPDDEDERRERRRGRMGTLSSSTLDSDAAPLDASVIQSRVTEQLASYEDELERARLEQAERKAERRARKERRRAARALALQAGLGDDAAFEGFQGSGSPMGGPIPSPYLDGMTDSVDSGSVQTGQDEADEEAADFGGLAYARRPTSGSGSGNGSDSRSRTSASRSQAPATPGAEYNHHFLAQAQTQTPASAIPASLQPKKHRKSSSRSSKSSRSASSASASMSPSLPSPRAPHFPDLGGGVPVVSPPEQEFEGFPNDLGVITSGLGMEVNGAGGFPSPGLGGPRASGKRDMGAFLARRD</sequence>
<proteinExistence type="predicted"/>
<dbReference type="Proteomes" id="UP000814140">
    <property type="component" value="Unassembled WGS sequence"/>
</dbReference>
<comment type="caution">
    <text evidence="1">The sequence shown here is derived from an EMBL/GenBank/DDBJ whole genome shotgun (WGS) entry which is preliminary data.</text>
</comment>
<evidence type="ECO:0000313" key="2">
    <source>
        <dbReference type="Proteomes" id="UP000814140"/>
    </source>
</evidence>
<accession>A0ACB8T1Z1</accession>
<protein>
    <submittedName>
        <fullName evidence="1">Uncharacterized protein</fullName>
    </submittedName>
</protein>
<keyword evidence="2" id="KW-1185">Reference proteome</keyword>